<dbReference type="PANTHER" id="PTHR27008:SF602">
    <property type="entry name" value="LRR RECEPTOR-LIKE SERINE_THREONINE-PROTEIN KINASE EFR"/>
    <property type="match status" value="1"/>
</dbReference>
<dbReference type="FunFam" id="1.10.510.10:FF:000358">
    <property type="entry name" value="Putative leucine-rich repeat receptor-like serine/threonine-protein kinase"/>
    <property type="match status" value="1"/>
</dbReference>
<dbReference type="FunFam" id="3.80.10.10:FF:000317">
    <property type="entry name" value="Inactive leucine-rich repeat receptor-like protein kinase"/>
    <property type="match status" value="1"/>
</dbReference>
<dbReference type="FunFam" id="3.80.10.10:FF:000095">
    <property type="entry name" value="LRR receptor-like serine/threonine-protein kinase GSO1"/>
    <property type="match status" value="1"/>
</dbReference>
<dbReference type="InterPro" id="IPR051809">
    <property type="entry name" value="Plant_receptor-like_S/T_kinase"/>
</dbReference>
<reference evidence="25 26" key="1">
    <citation type="submission" date="2024-12" db="EMBL/GenBank/DDBJ databases">
        <title>The unique morphological basis and parallel evolutionary history of personate flowers in Penstemon.</title>
        <authorList>
            <person name="Depatie T.H."/>
            <person name="Wessinger C.A."/>
        </authorList>
    </citation>
    <scope>NUCLEOTIDE SEQUENCE [LARGE SCALE GENOMIC DNA]</scope>
    <source>
        <strain evidence="25">WTNN_2</strain>
        <tissue evidence="25">Leaf</tissue>
    </source>
</reference>
<dbReference type="GO" id="GO:0005886">
    <property type="term" value="C:plasma membrane"/>
    <property type="evidence" value="ECO:0007669"/>
    <property type="project" value="UniProtKB-SubCell"/>
</dbReference>
<evidence type="ECO:0000256" key="12">
    <source>
        <dbReference type="ARBA" id="ARBA00022741"/>
    </source>
</evidence>
<accession>A0ABD3S7A8</accession>
<dbReference type="CDD" id="cd14066">
    <property type="entry name" value="STKc_IRAK"/>
    <property type="match status" value="1"/>
</dbReference>
<evidence type="ECO:0000256" key="9">
    <source>
        <dbReference type="ARBA" id="ARBA00022692"/>
    </source>
</evidence>
<dbReference type="InterPro" id="IPR008271">
    <property type="entry name" value="Ser/Thr_kinase_AS"/>
</dbReference>
<dbReference type="SMART" id="SM00220">
    <property type="entry name" value="S_TKc"/>
    <property type="match status" value="1"/>
</dbReference>
<keyword evidence="5" id="KW-0723">Serine/threonine-protein kinase</keyword>
<evidence type="ECO:0000256" key="7">
    <source>
        <dbReference type="ARBA" id="ARBA00022614"/>
    </source>
</evidence>
<dbReference type="Gene3D" id="1.10.510.10">
    <property type="entry name" value="Transferase(Phosphotransferase) domain 1"/>
    <property type="match status" value="1"/>
</dbReference>
<evidence type="ECO:0000256" key="1">
    <source>
        <dbReference type="ARBA" id="ARBA00004162"/>
    </source>
</evidence>
<evidence type="ECO:0000256" key="10">
    <source>
        <dbReference type="ARBA" id="ARBA00022729"/>
    </source>
</evidence>
<feature type="domain" description="Protein kinase" evidence="24">
    <location>
        <begin position="819"/>
        <end position="1099"/>
    </location>
</feature>
<dbReference type="FunFam" id="3.80.10.10:FF:000383">
    <property type="entry name" value="Leucine-rich repeat receptor protein kinase EMS1"/>
    <property type="match status" value="1"/>
</dbReference>
<keyword evidence="10 23" id="KW-0732">Signal</keyword>
<proteinExistence type="inferred from homology"/>
<gene>
    <name evidence="25" type="ORF">ACJIZ3_006172</name>
</gene>
<evidence type="ECO:0000256" key="5">
    <source>
        <dbReference type="ARBA" id="ARBA00022527"/>
    </source>
</evidence>
<name>A0ABD3S7A8_9LAMI</name>
<evidence type="ECO:0000256" key="22">
    <source>
        <dbReference type="SAM" id="Phobius"/>
    </source>
</evidence>
<evidence type="ECO:0000256" key="21">
    <source>
        <dbReference type="PROSITE-ProRule" id="PRU10141"/>
    </source>
</evidence>
<dbReference type="EMBL" id="JBJXBP010000007">
    <property type="protein sequence ID" value="KAL3820267.1"/>
    <property type="molecule type" value="Genomic_DNA"/>
</dbReference>
<dbReference type="PROSITE" id="PS50011">
    <property type="entry name" value="PROTEIN_KINASE_DOM"/>
    <property type="match status" value="1"/>
</dbReference>
<evidence type="ECO:0000256" key="18">
    <source>
        <dbReference type="ARBA" id="ARBA00023180"/>
    </source>
</evidence>
<feature type="signal peptide" evidence="23">
    <location>
        <begin position="1"/>
        <end position="22"/>
    </location>
</feature>
<dbReference type="Pfam" id="PF07714">
    <property type="entry name" value="PK_Tyr_Ser-Thr"/>
    <property type="match status" value="1"/>
</dbReference>
<dbReference type="Gene3D" id="3.30.200.20">
    <property type="entry name" value="Phosphorylase Kinase, domain 1"/>
    <property type="match status" value="1"/>
</dbReference>
<evidence type="ECO:0000256" key="14">
    <source>
        <dbReference type="ARBA" id="ARBA00022840"/>
    </source>
</evidence>
<evidence type="ECO:0000256" key="16">
    <source>
        <dbReference type="ARBA" id="ARBA00023136"/>
    </source>
</evidence>
<dbReference type="PROSITE" id="PS00107">
    <property type="entry name" value="PROTEIN_KINASE_ATP"/>
    <property type="match status" value="1"/>
</dbReference>
<feature type="chain" id="PRO_5044862005" description="non-specific serine/threonine protein kinase" evidence="23">
    <location>
        <begin position="23"/>
        <end position="1103"/>
    </location>
</feature>
<evidence type="ECO:0000256" key="15">
    <source>
        <dbReference type="ARBA" id="ARBA00022989"/>
    </source>
</evidence>
<evidence type="ECO:0000256" key="23">
    <source>
        <dbReference type="SAM" id="SignalP"/>
    </source>
</evidence>
<dbReference type="InterPro" id="IPR001611">
    <property type="entry name" value="Leu-rich_rpt"/>
</dbReference>
<keyword evidence="18" id="KW-0325">Glycoprotein</keyword>
<dbReference type="SMART" id="SM00369">
    <property type="entry name" value="LRR_TYP"/>
    <property type="match status" value="10"/>
</dbReference>
<dbReference type="Proteomes" id="UP001634393">
    <property type="component" value="Unassembled WGS sequence"/>
</dbReference>
<evidence type="ECO:0000256" key="2">
    <source>
        <dbReference type="ARBA" id="ARBA00008684"/>
    </source>
</evidence>
<organism evidence="25 26">
    <name type="scientific">Penstemon smallii</name>
    <dbReference type="NCBI Taxonomy" id="265156"/>
    <lineage>
        <taxon>Eukaryota</taxon>
        <taxon>Viridiplantae</taxon>
        <taxon>Streptophyta</taxon>
        <taxon>Embryophyta</taxon>
        <taxon>Tracheophyta</taxon>
        <taxon>Spermatophyta</taxon>
        <taxon>Magnoliopsida</taxon>
        <taxon>eudicotyledons</taxon>
        <taxon>Gunneridae</taxon>
        <taxon>Pentapetalae</taxon>
        <taxon>asterids</taxon>
        <taxon>lamiids</taxon>
        <taxon>Lamiales</taxon>
        <taxon>Plantaginaceae</taxon>
        <taxon>Cheloneae</taxon>
        <taxon>Penstemon</taxon>
    </lineage>
</organism>
<keyword evidence="17" id="KW-0675">Receptor</keyword>
<dbReference type="InterPro" id="IPR003591">
    <property type="entry name" value="Leu-rich_rpt_typical-subtyp"/>
</dbReference>
<dbReference type="InterPro" id="IPR011009">
    <property type="entry name" value="Kinase-like_dom_sf"/>
</dbReference>
<keyword evidence="4" id="KW-1003">Cell membrane</keyword>
<evidence type="ECO:0000256" key="17">
    <source>
        <dbReference type="ARBA" id="ARBA00023170"/>
    </source>
</evidence>
<dbReference type="EC" id="2.7.11.1" evidence="3"/>
<dbReference type="Pfam" id="PF00560">
    <property type="entry name" value="LRR_1"/>
    <property type="match status" value="4"/>
</dbReference>
<dbReference type="InterPro" id="IPR001245">
    <property type="entry name" value="Ser-Thr/Tyr_kinase_cat_dom"/>
</dbReference>
<dbReference type="Gene3D" id="3.80.10.10">
    <property type="entry name" value="Ribonuclease Inhibitor"/>
    <property type="match status" value="4"/>
</dbReference>
<keyword evidence="11" id="KW-0677">Repeat</keyword>
<keyword evidence="13" id="KW-0418">Kinase</keyword>
<evidence type="ECO:0000256" key="6">
    <source>
        <dbReference type="ARBA" id="ARBA00022553"/>
    </source>
</evidence>
<dbReference type="Pfam" id="PF13855">
    <property type="entry name" value="LRR_8"/>
    <property type="match status" value="3"/>
</dbReference>
<evidence type="ECO:0000256" key="3">
    <source>
        <dbReference type="ARBA" id="ARBA00012513"/>
    </source>
</evidence>
<feature type="transmembrane region" description="Helical" evidence="22">
    <location>
        <begin position="761"/>
        <end position="784"/>
    </location>
</feature>
<evidence type="ECO:0000256" key="19">
    <source>
        <dbReference type="ARBA" id="ARBA00047899"/>
    </source>
</evidence>
<dbReference type="InterPro" id="IPR032675">
    <property type="entry name" value="LRR_dom_sf"/>
</dbReference>
<comment type="catalytic activity">
    <reaction evidence="20">
        <text>L-seryl-[protein] + ATP = O-phospho-L-seryl-[protein] + ADP + H(+)</text>
        <dbReference type="Rhea" id="RHEA:17989"/>
        <dbReference type="Rhea" id="RHEA-COMP:9863"/>
        <dbReference type="Rhea" id="RHEA-COMP:11604"/>
        <dbReference type="ChEBI" id="CHEBI:15378"/>
        <dbReference type="ChEBI" id="CHEBI:29999"/>
        <dbReference type="ChEBI" id="CHEBI:30616"/>
        <dbReference type="ChEBI" id="CHEBI:83421"/>
        <dbReference type="ChEBI" id="CHEBI:456216"/>
        <dbReference type="EC" id="2.7.11.1"/>
    </reaction>
</comment>
<dbReference type="FunFam" id="3.80.10.10:FF:000129">
    <property type="entry name" value="Leucine-rich repeat receptor-like kinase"/>
    <property type="match status" value="1"/>
</dbReference>
<protein>
    <recommendedName>
        <fullName evidence="3">non-specific serine/threonine protein kinase</fullName>
        <ecNumber evidence="3">2.7.11.1</ecNumber>
    </recommendedName>
</protein>
<keyword evidence="6" id="KW-0597">Phosphoprotein</keyword>
<dbReference type="GO" id="GO:0006952">
    <property type="term" value="P:defense response"/>
    <property type="evidence" value="ECO:0007669"/>
    <property type="project" value="UniProtKB-ARBA"/>
</dbReference>
<comment type="catalytic activity">
    <reaction evidence="19">
        <text>L-threonyl-[protein] + ATP = O-phospho-L-threonyl-[protein] + ADP + H(+)</text>
        <dbReference type="Rhea" id="RHEA:46608"/>
        <dbReference type="Rhea" id="RHEA-COMP:11060"/>
        <dbReference type="Rhea" id="RHEA-COMP:11605"/>
        <dbReference type="ChEBI" id="CHEBI:15378"/>
        <dbReference type="ChEBI" id="CHEBI:30013"/>
        <dbReference type="ChEBI" id="CHEBI:30616"/>
        <dbReference type="ChEBI" id="CHEBI:61977"/>
        <dbReference type="ChEBI" id="CHEBI:456216"/>
        <dbReference type="EC" id="2.7.11.1"/>
    </reaction>
</comment>
<dbReference type="InterPro" id="IPR017441">
    <property type="entry name" value="Protein_kinase_ATP_BS"/>
</dbReference>
<dbReference type="PROSITE" id="PS00108">
    <property type="entry name" value="PROTEIN_KINASE_ST"/>
    <property type="match status" value="1"/>
</dbReference>
<comment type="caution">
    <text evidence="25">The sequence shown here is derived from an EMBL/GenBank/DDBJ whole genome shotgun (WGS) entry which is preliminary data.</text>
</comment>
<keyword evidence="15 22" id="KW-1133">Transmembrane helix</keyword>
<evidence type="ECO:0000256" key="20">
    <source>
        <dbReference type="ARBA" id="ARBA00048679"/>
    </source>
</evidence>
<comment type="subcellular location">
    <subcellularLocation>
        <location evidence="1">Cell membrane</location>
        <topology evidence="1">Single-pass membrane protein</topology>
    </subcellularLocation>
</comment>
<keyword evidence="14 21" id="KW-0067">ATP-binding</keyword>
<dbReference type="FunFam" id="3.30.200.20:FF:000661">
    <property type="entry name" value="Serine-threonine protein kinase plant-type"/>
    <property type="match status" value="1"/>
</dbReference>
<keyword evidence="8" id="KW-0808">Transferase</keyword>
<dbReference type="GO" id="GO:0004674">
    <property type="term" value="F:protein serine/threonine kinase activity"/>
    <property type="evidence" value="ECO:0007669"/>
    <property type="project" value="UniProtKB-KW"/>
</dbReference>
<keyword evidence="12 21" id="KW-0547">Nucleotide-binding</keyword>
<feature type="binding site" evidence="21">
    <location>
        <position position="858"/>
    </location>
    <ligand>
        <name>ATP</name>
        <dbReference type="ChEBI" id="CHEBI:30616"/>
    </ligand>
</feature>
<keyword evidence="16 22" id="KW-0472">Membrane</keyword>
<dbReference type="SUPFAM" id="SSF56112">
    <property type="entry name" value="Protein kinase-like (PK-like)"/>
    <property type="match status" value="1"/>
</dbReference>
<evidence type="ECO:0000313" key="26">
    <source>
        <dbReference type="Proteomes" id="UP001634393"/>
    </source>
</evidence>
<dbReference type="PANTHER" id="PTHR27008">
    <property type="entry name" value="OS04G0122200 PROTEIN"/>
    <property type="match status" value="1"/>
</dbReference>
<keyword evidence="7" id="KW-0433">Leucine-rich repeat</keyword>
<evidence type="ECO:0000256" key="4">
    <source>
        <dbReference type="ARBA" id="ARBA00022475"/>
    </source>
</evidence>
<dbReference type="AlphaFoldDB" id="A0ABD3S7A8"/>
<keyword evidence="9 22" id="KW-0812">Transmembrane</keyword>
<evidence type="ECO:0000256" key="8">
    <source>
        <dbReference type="ARBA" id="ARBA00022679"/>
    </source>
</evidence>
<sequence>MKKNKFLLFIALFVIFFKLCLSLNITTDQSSLLVFKSQFDSNPNNLLANNWSLDTPTCTWIGVTCNIRHQRIAALNVSNMNLSGTIPPQIGNLSFLVSLDMSGNNLNGNLPNELAKLKRLKNLRLRGNQLSGSIPESIFNISTLERVDFTSNSLSGGLPANMCRDLSNLKYFSVYSNQLYGSIPSTIGECSQLQTLVLQFNQFTGPVPKQIGNLSMLMNLYLGDNNLNGDIPEEIGKLHNLEYLTLDAIGLRGAFSSFLYNISTLQWLYIGQNNLTGNLPMDICLQLPVLQGLYLGDNQLTGSIPRELGNCSSLVELYMDANMFTGEIPSEIGNLVNLEILVLGTNNLTGHIPETIFNISTMRTLSLRENQLVGSLPPTMGRWLPNLGAILLGQNKLVGPIPDSISNASSLTRLSLVANKLTGPIPSSLGELRFLDFLNLGENDFTTDNSELSFITSLTNCRHLRVIWIQNNSFNGYIPTSIGNLSTSLEQIDASNSGIRGIIPQGIGNLSNLVSMYLDNNDLEGPIPITVRGLRNLQALSIIGNKLNGQIPDEICTLSYLGELTLSKNRIYGPVLACLGNVTSLRYLSLDTNELNSSISPSLGSLKDLLRLNLFSNSLSGEIPQEIGNFKVVTSIDLSWNELTGDIPSVVGGLENLINLSLAHNRLEGPIPDSLGNIISLERLDLSRNNFTGVIPKSMEALQHLSYLNLSFNELTGEIPNGGPFANFDYQSFMSNDALCGGLPKFQVHACNNPNNRHHKLRLMLILLAVASLIFAFTVSYIVIKCRRKNKVPSQVELFPSTIHERISFYDLERATNGFNEDNLLGKGSFGSVYKGNLTDGILVAVKVFNIQNDVAFKSFDTECEVLRNLRHRNLTKVISSCSNLDFRALVLEYMPNGSLENWLYDRTDSLNILQRLDIMIDVASAIEYLHHGYVTPVVHCDLKPSNILIDENMVARVSDFGIAKLVNSEDSVEQTKTLATLGYIAPEYGSEGLVSTKCDVYSFGIVLMETFTKKRPSDDMFAGGLSLRSWINDLYPDFLNELMDETLLVSENESVDKNVDCISLIMKLALDCTAELPGERNNMKVALTNLQKIRNQFFSRHN</sequence>
<dbReference type="Pfam" id="PF08263">
    <property type="entry name" value="LRRNT_2"/>
    <property type="match status" value="1"/>
</dbReference>
<keyword evidence="26" id="KW-1185">Reference proteome</keyword>
<dbReference type="SUPFAM" id="SSF52047">
    <property type="entry name" value="RNI-like"/>
    <property type="match status" value="2"/>
</dbReference>
<dbReference type="InterPro" id="IPR013210">
    <property type="entry name" value="LRR_N_plant-typ"/>
</dbReference>
<comment type="similarity">
    <text evidence="2">Belongs to the protein kinase superfamily. Ser/Thr protein kinase family.</text>
</comment>
<evidence type="ECO:0000256" key="11">
    <source>
        <dbReference type="ARBA" id="ARBA00022737"/>
    </source>
</evidence>
<evidence type="ECO:0000256" key="13">
    <source>
        <dbReference type="ARBA" id="ARBA00022777"/>
    </source>
</evidence>
<dbReference type="GO" id="GO:0051707">
    <property type="term" value="P:response to other organism"/>
    <property type="evidence" value="ECO:0007669"/>
    <property type="project" value="UniProtKB-ARBA"/>
</dbReference>
<evidence type="ECO:0000259" key="24">
    <source>
        <dbReference type="PROSITE" id="PS50011"/>
    </source>
</evidence>
<evidence type="ECO:0000313" key="25">
    <source>
        <dbReference type="EMBL" id="KAL3820267.1"/>
    </source>
</evidence>
<dbReference type="InterPro" id="IPR000719">
    <property type="entry name" value="Prot_kinase_dom"/>
</dbReference>
<dbReference type="GO" id="GO:0005524">
    <property type="term" value="F:ATP binding"/>
    <property type="evidence" value="ECO:0007669"/>
    <property type="project" value="UniProtKB-UniRule"/>
</dbReference>